<reference evidence="2" key="2">
    <citation type="journal article" date="2018" name="Mol. Plant Microbe Interact.">
        <title>Genome sequence resources for the wheat stripe rust pathogen (Puccinia striiformis f. sp. tritici) and the barley stripe rust pathogen (Puccinia striiformis f. sp. hordei).</title>
        <authorList>
            <person name="Xia C."/>
            <person name="Wang M."/>
            <person name="Yin C."/>
            <person name="Cornejo O.E."/>
            <person name="Hulbert S.H."/>
            <person name="Chen X."/>
        </authorList>
    </citation>
    <scope>NUCLEOTIDE SEQUENCE [LARGE SCALE GENOMIC DNA]</scope>
    <source>
        <strain evidence="2">93-210</strain>
    </source>
</reference>
<evidence type="ECO:0000313" key="2">
    <source>
        <dbReference type="Proteomes" id="UP001060170"/>
    </source>
</evidence>
<proteinExistence type="predicted"/>
<evidence type="ECO:0000313" key="1">
    <source>
        <dbReference type="EMBL" id="KAI7961586.1"/>
    </source>
</evidence>
<keyword evidence="2" id="KW-1185">Reference proteome</keyword>
<dbReference type="Proteomes" id="UP001060170">
    <property type="component" value="Chromosome 2"/>
</dbReference>
<gene>
    <name evidence="1" type="ORF">MJO28_002075</name>
</gene>
<sequence>MLEFALLWVNNFPSDASRFWILSLPVEIMSMSPKEGFSKSKTCHTSPKMLALSWHCCEASCPNPKSTRQLSNTPEVLIYDSPLLALAVNYYSISWLNELCEAEKGLSPNIKSVTFLHNTNMSLQPSSKNHQYYCLPQADFKNKHFNMIAPSGALWTFGMTISSGSK</sequence>
<comment type="caution">
    <text evidence="1">The sequence shown here is derived from an EMBL/GenBank/DDBJ whole genome shotgun (WGS) entry which is preliminary data.</text>
</comment>
<protein>
    <submittedName>
        <fullName evidence="1">Uncharacterized protein</fullName>
    </submittedName>
</protein>
<dbReference type="EMBL" id="CM045866">
    <property type="protein sequence ID" value="KAI7961586.1"/>
    <property type="molecule type" value="Genomic_DNA"/>
</dbReference>
<name>A0ACC0EVR6_9BASI</name>
<reference evidence="2" key="1">
    <citation type="journal article" date="2018" name="BMC Genomics">
        <title>Genomic insights into host adaptation between the wheat stripe rust pathogen (Puccinia striiformis f. sp. tritici) and the barley stripe rust pathogen (Puccinia striiformis f. sp. hordei).</title>
        <authorList>
            <person name="Xia C."/>
            <person name="Wang M."/>
            <person name="Yin C."/>
            <person name="Cornejo O.E."/>
            <person name="Hulbert S.H."/>
            <person name="Chen X."/>
        </authorList>
    </citation>
    <scope>NUCLEOTIDE SEQUENCE [LARGE SCALE GENOMIC DNA]</scope>
    <source>
        <strain evidence="2">93-210</strain>
    </source>
</reference>
<accession>A0ACC0EVR6</accession>
<organism evidence="1 2">
    <name type="scientific">Puccinia striiformis f. sp. tritici</name>
    <dbReference type="NCBI Taxonomy" id="168172"/>
    <lineage>
        <taxon>Eukaryota</taxon>
        <taxon>Fungi</taxon>
        <taxon>Dikarya</taxon>
        <taxon>Basidiomycota</taxon>
        <taxon>Pucciniomycotina</taxon>
        <taxon>Pucciniomycetes</taxon>
        <taxon>Pucciniales</taxon>
        <taxon>Pucciniaceae</taxon>
        <taxon>Puccinia</taxon>
    </lineage>
</organism>
<reference evidence="1 2" key="3">
    <citation type="journal article" date="2022" name="Microbiol. Spectr.">
        <title>Folding features and dynamics of 3D genome architecture in plant fungal pathogens.</title>
        <authorList>
            <person name="Xia C."/>
        </authorList>
    </citation>
    <scope>NUCLEOTIDE SEQUENCE [LARGE SCALE GENOMIC DNA]</scope>
    <source>
        <strain evidence="1 2">93-210</strain>
    </source>
</reference>